<keyword evidence="3 10" id="KW-1003">Cell membrane</keyword>
<dbReference type="GO" id="GO:0009236">
    <property type="term" value="P:cobalamin biosynthetic process"/>
    <property type="evidence" value="ECO:0007669"/>
    <property type="project" value="UniProtKB-UniRule"/>
</dbReference>
<dbReference type="GO" id="GO:0005886">
    <property type="term" value="C:plasma membrane"/>
    <property type="evidence" value="ECO:0007669"/>
    <property type="project" value="UniProtKB-SubCell"/>
</dbReference>
<dbReference type="EMBL" id="FULE01000046">
    <property type="protein sequence ID" value="SJN59130.1"/>
    <property type="molecule type" value="Genomic_DNA"/>
</dbReference>
<dbReference type="STRING" id="1123498.VR7878_03244"/>
<comment type="pathway">
    <text evidence="10">Cofactor biosynthesis; adenosylcobalamin biosynthesis.</text>
</comment>
<evidence type="ECO:0000313" key="11">
    <source>
        <dbReference type="EMBL" id="SJN59130.1"/>
    </source>
</evidence>
<proteinExistence type="inferred from homology"/>
<keyword evidence="7 10" id="KW-0406">Ion transport</keyword>
<comment type="subcellular location">
    <subcellularLocation>
        <location evidence="10">Cell membrane</location>
        <topology evidence="10">Multi-pass membrane protein</topology>
    </subcellularLocation>
</comment>
<keyword evidence="12" id="KW-1185">Reference proteome</keyword>
<keyword evidence="2 10" id="KW-0813">Transport</keyword>
<comment type="subunit">
    <text evidence="10">Forms an energy-coupling factor (ECF) transporter complex composed of an ATP-binding protein (A component, CbiO), a transmembrane protein (T component, CbiQ) and 2 possible substrate-capture proteins (S components, CbiM and CbiN) of unknown stoichimetry.</text>
</comment>
<evidence type="ECO:0000256" key="7">
    <source>
        <dbReference type="ARBA" id="ARBA00023065"/>
    </source>
</evidence>
<evidence type="ECO:0000256" key="10">
    <source>
        <dbReference type="HAMAP-Rule" id="MF_00330"/>
    </source>
</evidence>
<comment type="similarity">
    <text evidence="10">Belongs to the CbiN family.</text>
</comment>
<keyword evidence="5 10" id="KW-0812">Transmembrane</keyword>
<keyword evidence="6 10" id="KW-1133">Transmembrane helix</keyword>
<keyword evidence="1 10" id="KW-0171">Cobalt transport</keyword>
<evidence type="ECO:0000256" key="4">
    <source>
        <dbReference type="ARBA" id="ARBA00022573"/>
    </source>
</evidence>
<evidence type="ECO:0000256" key="8">
    <source>
        <dbReference type="ARBA" id="ARBA00023136"/>
    </source>
</evidence>
<evidence type="ECO:0000256" key="9">
    <source>
        <dbReference type="ARBA" id="ARBA00023285"/>
    </source>
</evidence>
<comment type="function">
    <text evidence="10">Part of the energy-coupling factor (ECF) transporter complex CbiMNOQ involved in cobalt import.</text>
</comment>
<feature type="transmembrane region" description="Helical" evidence="10">
    <location>
        <begin position="63"/>
        <end position="83"/>
    </location>
</feature>
<dbReference type="RefSeq" id="WP_077337132.1">
    <property type="nucleotide sequence ID" value="NZ_FULE01000046.1"/>
</dbReference>
<dbReference type="Proteomes" id="UP000188276">
    <property type="component" value="Unassembled WGS sequence"/>
</dbReference>
<dbReference type="GO" id="GO:0015087">
    <property type="term" value="F:cobalt ion transmembrane transporter activity"/>
    <property type="evidence" value="ECO:0007669"/>
    <property type="project" value="UniProtKB-UniRule"/>
</dbReference>
<dbReference type="NCBIfam" id="TIGR01165">
    <property type="entry name" value="cbiN"/>
    <property type="match status" value="1"/>
</dbReference>
<dbReference type="InterPro" id="IPR003705">
    <property type="entry name" value="CbiN"/>
</dbReference>
<evidence type="ECO:0000256" key="3">
    <source>
        <dbReference type="ARBA" id="ARBA00022475"/>
    </source>
</evidence>
<protein>
    <recommendedName>
        <fullName evidence="10">Cobalt transport protein CbiN</fullName>
    </recommendedName>
    <alternativeName>
        <fullName evidence="10">Energy-coupling factor transporter probable substrate-capture protein CbiN</fullName>
        <shortName evidence="10">ECF transporter S component CbiN</shortName>
    </alternativeName>
</protein>
<evidence type="ECO:0000256" key="5">
    <source>
        <dbReference type="ARBA" id="ARBA00022692"/>
    </source>
</evidence>
<dbReference type="AlphaFoldDB" id="A0A1R4LRC2"/>
<evidence type="ECO:0000313" key="12">
    <source>
        <dbReference type="Proteomes" id="UP000188276"/>
    </source>
</evidence>
<dbReference type="PANTHER" id="PTHR38662">
    <property type="entry name" value="COBALT TRANSPORT PROTEIN CBIN"/>
    <property type="match status" value="1"/>
</dbReference>
<keyword evidence="4 10" id="KW-0169">Cobalamin biosynthesis</keyword>
<reference evidence="12" key="1">
    <citation type="submission" date="2017-02" db="EMBL/GenBank/DDBJ databases">
        <authorList>
            <person name="Rodrigo-Torres L."/>
            <person name="Arahal R.D."/>
            <person name="Lucena T."/>
        </authorList>
    </citation>
    <scope>NUCLEOTIDE SEQUENCE [LARGE SCALE GENOMIC DNA]</scope>
    <source>
        <strain evidence="12">CECT 7878</strain>
    </source>
</reference>
<evidence type="ECO:0000256" key="1">
    <source>
        <dbReference type="ARBA" id="ARBA00022426"/>
    </source>
</evidence>
<dbReference type="OrthoDB" id="1551318at2"/>
<dbReference type="PANTHER" id="PTHR38662:SF1">
    <property type="entry name" value="COBALT TRANSPORT PROTEIN CBIN"/>
    <property type="match status" value="1"/>
</dbReference>
<keyword evidence="8 10" id="KW-0472">Membrane</keyword>
<dbReference type="HAMAP" id="MF_00330">
    <property type="entry name" value="CbiN"/>
    <property type="match status" value="1"/>
</dbReference>
<accession>A0A1R4LRC2</accession>
<comment type="caution">
    <text evidence="10">Lacks conserved residue(s) required for the propagation of feature annotation.</text>
</comment>
<organism evidence="11 12">
    <name type="scientific">Vibrio ruber (strain DSM 16370 / JCM 11486 / BCRC 17186 / CECT 7878 / LMG 23124 / VR1)</name>
    <dbReference type="NCBI Taxonomy" id="1123498"/>
    <lineage>
        <taxon>Bacteria</taxon>
        <taxon>Pseudomonadati</taxon>
        <taxon>Pseudomonadota</taxon>
        <taxon>Gammaproteobacteria</taxon>
        <taxon>Vibrionales</taxon>
        <taxon>Vibrionaceae</taxon>
        <taxon>Vibrio</taxon>
    </lineage>
</organism>
<keyword evidence="9 10" id="KW-0170">Cobalt</keyword>
<dbReference type="NCBIfam" id="NF002780">
    <property type="entry name" value="PRK02898.1"/>
    <property type="match status" value="1"/>
</dbReference>
<gene>
    <name evidence="10 11" type="primary">cbiN</name>
    <name evidence="11" type="ORF">VR7878_03244</name>
</gene>
<dbReference type="UniPathway" id="UPA00148"/>
<sequence length="94" mass="10340">MKKNILILLLVGLVIVMPFVLGVSGEFGGSDGEAESVISEIAPDYQPWLEPIFEPASGEIESLLFTLQGSLGSAVIFYILGFYQGRRRRHAIDR</sequence>
<evidence type="ECO:0000256" key="2">
    <source>
        <dbReference type="ARBA" id="ARBA00022448"/>
    </source>
</evidence>
<name>A0A1R4LRC2_VIBR1</name>
<evidence type="ECO:0000256" key="6">
    <source>
        <dbReference type="ARBA" id="ARBA00022989"/>
    </source>
</evidence>
<dbReference type="Pfam" id="PF02553">
    <property type="entry name" value="CbiN"/>
    <property type="match status" value="1"/>
</dbReference>